<dbReference type="GO" id="GO:0019901">
    <property type="term" value="F:protein kinase binding"/>
    <property type="evidence" value="ECO:0007669"/>
    <property type="project" value="InterPro"/>
</dbReference>
<gene>
    <name evidence="1" type="ORF">LY90DRAFT_352909</name>
</gene>
<dbReference type="Proteomes" id="UP000193920">
    <property type="component" value="Unassembled WGS sequence"/>
</dbReference>
<dbReference type="EMBL" id="MCOG01000071">
    <property type="protein sequence ID" value="ORY57038.1"/>
    <property type="molecule type" value="Genomic_DNA"/>
</dbReference>
<evidence type="ECO:0000313" key="2">
    <source>
        <dbReference type="Proteomes" id="UP000193920"/>
    </source>
</evidence>
<evidence type="ECO:0008006" key="3">
    <source>
        <dbReference type="Google" id="ProtNLM"/>
    </source>
</evidence>
<evidence type="ECO:0000313" key="1">
    <source>
        <dbReference type="EMBL" id="ORY57038.1"/>
    </source>
</evidence>
<keyword evidence="2" id="KW-1185">Reference proteome</keyword>
<dbReference type="InterPro" id="IPR013922">
    <property type="entry name" value="Cyclin_PHO80-like"/>
</dbReference>
<dbReference type="Gene3D" id="1.10.472.10">
    <property type="entry name" value="Cyclin-like"/>
    <property type="match status" value="1"/>
</dbReference>
<dbReference type="GO" id="GO:0005634">
    <property type="term" value="C:nucleus"/>
    <property type="evidence" value="ECO:0007669"/>
    <property type="project" value="TreeGrafter"/>
</dbReference>
<accession>A0A1Y2DCQ1</accession>
<proteinExistence type="predicted"/>
<dbReference type="PANTHER" id="PTHR15615">
    <property type="match status" value="1"/>
</dbReference>
<dbReference type="CDD" id="cd20557">
    <property type="entry name" value="CYCLIN_ScPCL1-like"/>
    <property type="match status" value="1"/>
</dbReference>
<dbReference type="AlphaFoldDB" id="A0A1Y2DCQ1"/>
<dbReference type="STRING" id="1754190.A0A1Y2DCQ1"/>
<feature type="non-terminal residue" evidence="1">
    <location>
        <position position="58"/>
    </location>
</feature>
<name>A0A1Y2DCQ1_9FUNG</name>
<comment type="caution">
    <text evidence="1">The sequence shown here is derived from an EMBL/GenBank/DDBJ whole genome shotgun (WGS) entry which is preliminary data.</text>
</comment>
<dbReference type="GO" id="GO:0016538">
    <property type="term" value="F:cyclin-dependent protein serine/threonine kinase regulator activity"/>
    <property type="evidence" value="ECO:0007669"/>
    <property type="project" value="TreeGrafter"/>
</dbReference>
<sequence length="58" mass="6760">LFCGRRMFLGSVIIASKYLYDKTYSNSVWAKILSLDIKEVNNIQMDFLDALNYDLYVS</sequence>
<dbReference type="GO" id="GO:0000307">
    <property type="term" value="C:cyclin-dependent protein kinase holoenzyme complex"/>
    <property type="evidence" value="ECO:0007669"/>
    <property type="project" value="TreeGrafter"/>
</dbReference>
<organism evidence="1 2">
    <name type="scientific">Neocallimastix californiae</name>
    <dbReference type="NCBI Taxonomy" id="1754190"/>
    <lineage>
        <taxon>Eukaryota</taxon>
        <taxon>Fungi</taxon>
        <taxon>Fungi incertae sedis</taxon>
        <taxon>Chytridiomycota</taxon>
        <taxon>Chytridiomycota incertae sedis</taxon>
        <taxon>Neocallimastigomycetes</taxon>
        <taxon>Neocallimastigales</taxon>
        <taxon>Neocallimastigaceae</taxon>
        <taxon>Neocallimastix</taxon>
    </lineage>
</organism>
<dbReference type="OrthoDB" id="286814at2759"/>
<reference evidence="1 2" key="1">
    <citation type="submission" date="2016-08" db="EMBL/GenBank/DDBJ databases">
        <title>A Parts List for Fungal Cellulosomes Revealed by Comparative Genomics.</title>
        <authorList>
            <consortium name="DOE Joint Genome Institute"/>
            <person name="Haitjema C.H."/>
            <person name="Gilmore S.P."/>
            <person name="Henske J.K."/>
            <person name="Solomon K.V."/>
            <person name="De Groot R."/>
            <person name="Kuo A."/>
            <person name="Mondo S.J."/>
            <person name="Salamov A.A."/>
            <person name="Labutti K."/>
            <person name="Zhao Z."/>
            <person name="Chiniquy J."/>
            <person name="Barry K."/>
            <person name="Brewer H.M."/>
            <person name="Purvine S.O."/>
            <person name="Wright A.T."/>
            <person name="Boxma B."/>
            <person name="Van Alen T."/>
            <person name="Hackstein J.H."/>
            <person name="Baker S.E."/>
            <person name="Grigoriev I.V."/>
            <person name="O'Malley M.A."/>
        </authorList>
    </citation>
    <scope>NUCLEOTIDE SEQUENCE [LARGE SCALE GENOMIC DNA]</scope>
    <source>
        <strain evidence="1 2">G1</strain>
    </source>
</reference>
<dbReference type="Pfam" id="PF08613">
    <property type="entry name" value="Cyclin"/>
    <property type="match status" value="1"/>
</dbReference>
<dbReference type="PANTHER" id="PTHR15615:SF36">
    <property type="entry name" value="PHO85 CYCLIN-5"/>
    <property type="match status" value="1"/>
</dbReference>
<protein>
    <recommendedName>
        <fullName evidence="3">Cyclin N-terminal domain-containing protein</fullName>
    </recommendedName>
</protein>
<feature type="non-terminal residue" evidence="1">
    <location>
        <position position="1"/>
    </location>
</feature>